<name>A0A4Y2CZ69_ARAVE</name>
<proteinExistence type="predicted"/>
<reference evidence="2 3" key="1">
    <citation type="journal article" date="2019" name="Sci. Rep.">
        <title>Orb-weaving spider Araneus ventricosus genome elucidates the spidroin gene catalogue.</title>
        <authorList>
            <person name="Kono N."/>
            <person name="Nakamura H."/>
            <person name="Ohtoshi R."/>
            <person name="Moran D.A.P."/>
            <person name="Shinohara A."/>
            <person name="Yoshida Y."/>
            <person name="Fujiwara M."/>
            <person name="Mori M."/>
            <person name="Tomita M."/>
            <person name="Arakawa K."/>
        </authorList>
    </citation>
    <scope>NUCLEOTIDE SEQUENCE [LARGE SCALE GENOMIC DNA]</scope>
</reference>
<evidence type="ECO:0000256" key="1">
    <source>
        <dbReference type="SAM" id="MobiDB-lite"/>
    </source>
</evidence>
<dbReference type="AlphaFoldDB" id="A0A4Y2CZ69"/>
<organism evidence="2 3">
    <name type="scientific">Araneus ventricosus</name>
    <name type="common">Orbweaver spider</name>
    <name type="synonym">Epeira ventricosa</name>
    <dbReference type="NCBI Taxonomy" id="182803"/>
    <lineage>
        <taxon>Eukaryota</taxon>
        <taxon>Metazoa</taxon>
        <taxon>Ecdysozoa</taxon>
        <taxon>Arthropoda</taxon>
        <taxon>Chelicerata</taxon>
        <taxon>Arachnida</taxon>
        <taxon>Araneae</taxon>
        <taxon>Araneomorphae</taxon>
        <taxon>Entelegynae</taxon>
        <taxon>Araneoidea</taxon>
        <taxon>Araneidae</taxon>
        <taxon>Araneus</taxon>
    </lineage>
</organism>
<evidence type="ECO:0000313" key="2">
    <source>
        <dbReference type="EMBL" id="GBM09024.1"/>
    </source>
</evidence>
<accession>A0A4Y2CZ69</accession>
<protein>
    <recommendedName>
        <fullName evidence="4">CCHC-type domain-containing protein</fullName>
    </recommendedName>
</protein>
<feature type="region of interest" description="Disordered" evidence="1">
    <location>
        <begin position="52"/>
        <end position="74"/>
    </location>
</feature>
<gene>
    <name evidence="2" type="ORF">AVEN_229056_1</name>
</gene>
<sequence length="175" mass="20468">MRNLRRKTYEKLSLPNMTVYRIHRRSYPEKNFSCCRYGRPGNFMRDCKQIKKPHRRRPNTPRSQRSEFSSTASSSLEELEKKSSNSFAVLAGSILSDKTAVTFGIDTVATDHFWNKRCLFRDFKLVSNSKNFLSECSTPICGEENILLEVHQRWGKRILLAKNVLYCPKYLEIYG</sequence>
<comment type="caution">
    <text evidence="2">The sequence shown here is derived from an EMBL/GenBank/DDBJ whole genome shotgun (WGS) entry which is preliminary data.</text>
</comment>
<dbReference type="Proteomes" id="UP000499080">
    <property type="component" value="Unassembled WGS sequence"/>
</dbReference>
<evidence type="ECO:0000313" key="3">
    <source>
        <dbReference type="Proteomes" id="UP000499080"/>
    </source>
</evidence>
<keyword evidence="3" id="KW-1185">Reference proteome</keyword>
<dbReference type="EMBL" id="BGPR01000263">
    <property type="protein sequence ID" value="GBM09024.1"/>
    <property type="molecule type" value="Genomic_DNA"/>
</dbReference>
<evidence type="ECO:0008006" key="4">
    <source>
        <dbReference type="Google" id="ProtNLM"/>
    </source>
</evidence>